<comment type="subcellular location">
    <subcellularLocation>
        <location evidence="1">Nucleus</location>
    </subcellularLocation>
</comment>
<keyword evidence="3" id="KW-0677">Repeat</keyword>
<dbReference type="InterPro" id="IPR036236">
    <property type="entry name" value="Znf_C2H2_sf"/>
</dbReference>
<keyword evidence="4 8" id="KW-0863">Zinc-finger</keyword>
<dbReference type="EMBL" id="HACG01013160">
    <property type="protein sequence ID" value="CEK60025.1"/>
    <property type="molecule type" value="Transcribed_RNA"/>
</dbReference>
<dbReference type="GO" id="GO:0008270">
    <property type="term" value="F:zinc ion binding"/>
    <property type="evidence" value="ECO:0007669"/>
    <property type="project" value="UniProtKB-KW"/>
</dbReference>
<keyword evidence="2" id="KW-0479">Metal-binding</keyword>
<protein>
    <recommendedName>
        <fullName evidence="9">C2H2-type domain-containing protein</fullName>
    </recommendedName>
</protein>
<evidence type="ECO:0000256" key="3">
    <source>
        <dbReference type="ARBA" id="ARBA00022737"/>
    </source>
</evidence>
<dbReference type="Pfam" id="PF13912">
    <property type="entry name" value="zf-C2H2_6"/>
    <property type="match status" value="1"/>
</dbReference>
<dbReference type="GO" id="GO:0005634">
    <property type="term" value="C:nucleus"/>
    <property type="evidence" value="ECO:0007669"/>
    <property type="project" value="UniProtKB-SubCell"/>
</dbReference>
<sequence length="185" mass="20877">DDSIDNKIKWEKKFSLDIVTSNHQCPFCLQNFSHTDQLTAHKYTCSYSPLQVSFPLTSDQPSYLNSSFSVDSMACTMCGEMFHSSGDRLKHMNLSHGVCVYPCHSCNEVFGSSRMLFQHKKSEHGDGVVQLECPQCGKTFTTALNLRGHMNMHKGIRPYKCLKCGEAFAYSQSNTGIKSFVTRHK</sequence>
<evidence type="ECO:0000256" key="4">
    <source>
        <dbReference type="ARBA" id="ARBA00022771"/>
    </source>
</evidence>
<dbReference type="PROSITE" id="PS00028">
    <property type="entry name" value="ZINC_FINGER_C2H2_1"/>
    <property type="match status" value="3"/>
</dbReference>
<evidence type="ECO:0000256" key="5">
    <source>
        <dbReference type="ARBA" id="ARBA00022833"/>
    </source>
</evidence>
<evidence type="ECO:0000256" key="1">
    <source>
        <dbReference type="ARBA" id="ARBA00004123"/>
    </source>
</evidence>
<dbReference type="AlphaFoldDB" id="A0A0B6YX26"/>
<evidence type="ECO:0000259" key="9">
    <source>
        <dbReference type="PROSITE" id="PS50157"/>
    </source>
</evidence>
<evidence type="ECO:0000256" key="8">
    <source>
        <dbReference type="PROSITE-ProRule" id="PRU00042"/>
    </source>
</evidence>
<dbReference type="SUPFAM" id="SSF57667">
    <property type="entry name" value="beta-beta-alpha zinc fingers"/>
    <property type="match status" value="2"/>
</dbReference>
<reference evidence="10" key="1">
    <citation type="submission" date="2014-12" db="EMBL/GenBank/DDBJ databases">
        <title>Insight into the proteome of Arion vulgaris.</title>
        <authorList>
            <person name="Aradska J."/>
            <person name="Bulat T."/>
            <person name="Smidak R."/>
            <person name="Sarate P."/>
            <person name="Gangsoo J."/>
            <person name="Sialana F."/>
            <person name="Bilban M."/>
            <person name="Lubec G."/>
        </authorList>
    </citation>
    <scope>NUCLEOTIDE SEQUENCE</scope>
    <source>
        <tissue evidence="10">Skin</tissue>
    </source>
</reference>
<keyword evidence="7" id="KW-0539">Nucleus</keyword>
<gene>
    <name evidence="10" type="primary">ORF38189</name>
</gene>
<dbReference type="GO" id="GO:0006357">
    <property type="term" value="P:regulation of transcription by RNA polymerase II"/>
    <property type="evidence" value="ECO:0007669"/>
    <property type="project" value="TreeGrafter"/>
</dbReference>
<evidence type="ECO:0000313" key="10">
    <source>
        <dbReference type="EMBL" id="CEK60025.1"/>
    </source>
</evidence>
<organism evidence="10">
    <name type="scientific">Arion vulgaris</name>
    <dbReference type="NCBI Taxonomy" id="1028688"/>
    <lineage>
        <taxon>Eukaryota</taxon>
        <taxon>Metazoa</taxon>
        <taxon>Spiralia</taxon>
        <taxon>Lophotrochozoa</taxon>
        <taxon>Mollusca</taxon>
        <taxon>Gastropoda</taxon>
        <taxon>Heterobranchia</taxon>
        <taxon>Euthyneura</taxon>
        <taxon>Panpulmonata</taxon>
        <taxon>Eupulmonata</taxon>
        <taxon>Stylommatophora</taxon>
        <taxon>Helicina</taxon>
        <taxon>Arionoidea</taxon>
        <taxon>Arionidae</taxon>
        <taxon>Arion</taxon>
    </lineage>
</organism>
<dbReference type="PANTHER" id="PTHR24404:SF114">
    <property type="entry name" value="KLUMPFUSS, ISOFORM B-RELATED"/>
    <property type="match status" value="1"/>
</dbReference>
<dbReference type="InterPro" id="IPR013087">
    <property type="entry name" value="Znf_C2H2_type"/>
</dbReference>
<name>A0A0B6YX26_9EUPU</name>
<keyword evidence="5" id="KW-0862">Zinc</keyword>
<accession>A0A0B6YX26</accession>
<dbReference type="PANTHER" id="PTHR24404">
    <property type="entry name" value="ZINC FINGER PROTEIN"/>
    <property type="match status" value="1"/>
</dbReference>
<dbReference type="GO" id="GO:0003700">
    <property type="term" value="F:DNA-binding transcription factor activity"/>
    <property type="evidence" value="ECO:0007669"/>
    <property type="project" value="TreeGrafter"/>
</dbReference>
<dbReference type="SMART" id="SM00355">
    <property type="entry name" value="ZnF_C2H2"/>
    <property type="match status" value="4"/>
</dbReference>
<dbReference type="Gene3D" id="3.30.160.60">
    <property type="entry name" value="Classic Zinc Finger"/>
    <property type="match status" value="3"/>
</dbReference>
<dbReference type="Pfam" id="PF00096">
    <property type="entry name" value="zf-C2H2"/>
    <property type="match status" value="1"/>
</dbReference>
<dbReference type="InterPro" id="IPR050589">
    <property type="entry name" value="Ikaros_C2H2-ZF"/>
</dbReference>
<keyword evidence="6" id="KW-0238">DNA-binding</keyword>
<feature type="domain" description="C2H2-type" evidence="9">
    <location>
        <begin position="131"/>
        <end position="158"/>
    </location>
</feature>
<evidence type="ECO:0000256" key="2">
    <source>
        <dbReference type="ARBA" id="ARBA00022723"/>
    </source>
</evidence>
<evidence type="ECO:0000256" key="7">
    <source>
        <dbReference type="ARBA" id="ARBA00023242"/>
    </source>
</evidence>
<feature type="non-terminal residue" evidence="10">
    <location>
        <position position="1"/>
    </location>
</feature>
<dbReference type="GO" id="GO:0000978">
    <property type="term" value="F:RNA polymerase II cis-regulatory region sequence-specific DNA binding"/>
    <property type="evidence" value="ECO:0007669"/>
    <property type="project" value="TreeGrafter"/>
</dbReference>
<dbReference type="FunFam" id="3.30.160.60:FF:000100">
    <property type="entry name" value="Zinc finger 45-like"/>
    <property type="match status" value="1"/>
</dbReference>
<evidence type="ECO:0000256" key="6">
    <source>
        <dbReference type="ARBA" id="ARBA00023125"/>
    </source>
</evidence>
<proteinExistence type="predicted"/>
<dbReference type="PROSITE" id="PS50157">
    <property type="entry name" value="ZINC_FINGER_C2H2_2"/>
    <property type="match status" value="2"/>
</dbReference>
<feature type="domain" description="C2H2-type" evidence="9">
    <location>
        <begin position="101"/>
        <end position="124"/>
    </location>
</feature>